<dbReference type="GO" id="GO:0000981">
    <property type="term" value="F:DNA-binding transcription factor activity, RNA polymerase II-specific"/>
    <property type="evidence" value="ECO:0007669"/>
    <property type="project" value="InterPro"/>
</dbReference>
<dbReference type="Gene3D" id="4.10.240.10">
    <property type="entry name" value="Zn(2)-C6 fungal-type DNA-binding domain"/>
    <property type="match status" value="1"/>
</dbReference>
<organism evidence="8 9">
    <name type="scientific">Penicillium antarcticum</name>
    <dbReference type="NCBI Taxonomy" id="416450"/>
    <lineage>
        <taxon>Eukaryota</taxon>
        <taxon>Fungi</taxon>
        <taxon>Dikarya</taxon>
        <taxon>Ascomycota</taxon>
        <taxon>Pezizomycotina</taxon>
        <taxon>Eurotiomycetes</taxon>
        <taxon>Eurotiomycetidae</taxon>
        <taxon>Eurotiales</taxon>
        <taxon>Aspergillaceae</taxon>
        <taxon>Penicillium</taxon>
    </lineage>
</organism>
<dbReference type="GO" id="GO:0008270">
    <property type="term" value="F:zinc ion binding"/>
    <property type="evidence" value="ECO:0007669"/>
    <property type="project" value="InterPro"/>
</dbReference>
<evidence type="ECO:0000256" key="4">
    <source>
        <dbReference type="ARBA" id="ARBA00023134"/>
    </source>
</evidence>
<dbReference type="CDD" id="cd00876">
    <property type="entry name" value="Ras"/>
    <property type="match status" value="1"/>
</dbReference>
<feature type="compositionally biased region" description="Basic and acidic residues" evidence="7">
    <location>
        <begin position="309"/>
        <end position="318"/>
    </location>
</feature>
<dbReference type="InterPro" id="IPR005225">
    <property type="entry name" value="Small_GTP-bd"/>
</dbReference>
<dbReference type="PRINTS" id="PR00449">
    <property type="entry name" value="RASTRNSFRMNG"/>
</dbReference>
<dbReference type="GO" id="GO:0016020">
    <property type="term" value="C:membrane"/>
    <property type="evidence" value="ECO:0007669"/>
    <property type="project" value="InterPro"/>
</dbReference>
<dbReference type="PROSITE" id="PS51420">
    <property type="entry name" value="RHO"/>
    <property type="match status" value="1"/>
</dbReference>
<evidence type="ECO:0000313" key="8">
    <source>
        <dbReference type="EMBL" id="OQD88769.1"/>
    </source>
</evidence>
<dbReference type="Gene3D" id="3.40.50.300">
    <property type="entry name" value="P-loop containing nucleotide triphosphate hydrolases"/>
    <property type="match status" value="1"/>
</dbReference>
<keyword evidence="6" id="KW-0539">Nucleus</keyword>
<dbReference type="GO" id="GO:0003924">
    <property type="term" value="F:GTPase activity"/>
    <property type="evidence" value="ECO:0007669"/>
    <property type="project" value="InterPro"/>
</dbReference>
<dbReference type="PANTHER" id="PTHR24070">
    <property type="entry name" value="RAS, DI-RAS, AND RHEB FAMILY MEMBERS OF SMALL GTPASE SUPERFAMILY"/>
    <property type="match status" value="1"/>
</dbReference>
<dbReference type="SMART" id="SM00175">
    <property type="entry name" value="RAB"/>
    <property type="match status" value="1"/>
</dbReference>
<evidence type="ECO:0000256" key="1">
    <source>
        <dbReference type="ARBA" id="ARBA00022741"/>
    </source>
</evidence>
<dbReference type="InterPro" id="IPR027417">
    <property type="entry name" value="P-loop_NTPase"/>
</dbReference>
<keyword evidence="5" id="KW-0804">Transcription</keyword>
<proteinExistence type="predicted"/>
<dbReference type="SUPFAM" id="SSF52540">
    <property type="entry name" value="P-loop containing nucleoside triphosphate hydrolases"/>
    <property type="match status" value="1"/>
</dbReference>
<dbReference type="InterPro" id="IPR001806">
    <property type="entry name" value="Small_GTPase"/>
</dbReference>
<dbReference type="Pfam" id="PF00071">
    <property type="entry name" value="Ras"/>
    <property type="match status" value="1"/>
</dbReference>
<dbReference type="InterPro" id="IPR036864">
    <property type="entry name" value="Zn2-C6_fun-type_DNA-bd_sf"/>
</dbReference>
<keyword evidence="2" id="KW-0805">Transcription regulation</keyword>
<feature type="compositionally biased region" description="Low complexity" evidence="7">
    <location>
        <begin position="208"/>
        <end position="218"/>
    </location>
</feature>
<sequence length="477" mass="53859">MDKISITICGDGGCGKSSITLRLVRSQWIHEYDPTIEDSYSVTRNVDGLPYFLSITDTAGQEEYRGLWTASTLKSDAFLLVYDITNPSSLDTLDHFMDMINMETEQRVEDNERLRKELRRQDPGIQIGMPLPVKILAGNKCDLKDDRAVTSRDGLEYARKHGCGFMETSARDMVNIEETFSHLVRRVVEARRVHGQLDTPQPPQCAKPTPTTALPPTTCDGSSPCSRCRADNAICVFGERKKAHDKVYPKGYVEMLEQQQNWLVNGLQELYRRNLEGEGWPGERLKLEPNGHPLTHDLLMRLGALDSSKGERFEEHPEALQQDLWRSNTGMQRQESSDGGSDSPQSPARSRFSSDAFSQHTMPPTPPTYSPSTRAPVKTEPQMPNTPQFAQPMPLGVVNPLALDQQWPNNSFNPFEDMDLMSADYSHMPFDDQLSSPMFNRQVPMNCLSQGSYIDSKNEYDDFNQFLNPNPTEITSL</sequence>
<feature type="compositionally biased region" description="Low complexity" evidence="7">
    <location>
        <begin position="337"/>
        <end position="347"/>
    </location>
</feature>
<comment type="caution">
    <text evidence="8">The sequence shown here is derived from an EMBL/GenBank/DDBJ whole genome shotgun (WGS) entry which is preliminary data.</text>
</comment>
<dbReference type="Proteomes" id="UP000191672">
    <property type="component" value="Unassembled WGS sequence"/>
</dbReference>
<dbReference type="EMBL" id="MDYN01000003">
    <property type="protein sequence ID" value="OQD88769.1"/>
    <property type="molecule type" value="Genomic_DNA"/>
</dbReference>
<feature type="region of interest" description="Disordered" evidence="7">
    <location>
        <begin position="309"/>
        <end position="390"/>
    </location>
</feature>
<feature type="region of interest" description="Disordered" evidence="7">
    <location>
        <begin position="194"/>
        <end position="222"/>
    </location>
</feature>
<reference evidence="9" key="1">
    <citation type="journal article" date="2017" name="Nat. Microbiol.">
        <title>Global analysis of biosynthetic gene clusters reveals vast potential of secondary metabolite production in Penicillium species.</title>
        <authorList>
            <person name="Nielsen J.C."/>
            <person name="Grijseels S."/>
            <person name="Prigent S."/>
            <person name="Ji B."/>
            <person name="Dainat J."/>
            <person name="Nielsen K.F."/>
            <person name="Frisvad J.C."/>
            <person name="Workman M."/>
            <person name="Nielsen J."/>
        </authorList>
    </citation>
    <scope>NUCLEOTIDE SEQUENCE [LARGE SCALE GENOMIC DNA]</scope>
    <source>
        <strain evidence="9">IBT 31811</strain>
    </source>
</reference>
<protein>
    <submittedName>
        <fullName evidence="8">Uncharacterized protein</fullName>
    </submittedName>
</protein>
<dbReference type="SMART" id="SM00173">
    <property type="entry name" value="RAS"/>
    <property type="match status" value="1"/>
</dbReference>
<evidence type="ECO:0000256" key="7">
    <source>
        <dbReference type="SAM" id="MobiDB-lite"/>
    </source>
</evidence>
<dbReference type="STRING" id="416450.A0A1V6QHQ4"/>
<evidence type="ECO:0000256" key="5">
    <source>
        <dbReference type="ARBA" id="ARBA00023163"/>
    </source>
</evidence>
<feature type="compositionally biased region" description="Polar residues" evidence="7">
    <location>
        <begin position="324"/>
        <end position="333"/>
    </location>
</feature>
<evidence type="ECO:0000256" key="3">
    <source>
        <dbReference type="ARBA" id="ARBA00023125"/>
    </source>
</evidence>
<dbReference type="AlphaFoldDB" id="A0A1V6QHQ4"/>
<dbReference type="GO" id="GO:0005525">
    <property type="term" value="F:GTP binding"/>
    <property type="evidence" value="ECO:0007669"/>
    <property type="project" value="UniProtKB-KW"/>
</dbReference>
<dbReference type="InterPro" id="IPR020849">
    <property type="entry name" value="Small_GTPase_Ras-type"/>
</dbReference>
<evidence type="ECO:0000256" key="6">
    <source>
        <dbReference type="ARBA" id="ARBA00023242"/>
    </source>
</evidence>
<keyword evidence="9" id="KW-1185">Reference proteome</keyword>
<dbReference type="NCBIfam" id="TIGR00231">
    <property type="entry name" value="small_GTP"/>
    <property type="match status" value="1"/>
</dbReference>
<feature type="compositionally biased region" description="Polar residues" evidence="7">
    <location>
        <begin position="351"/>
        <end position="360"/>
    </location>
</feature>
<keyword evidence="4" id="KW-0342">GTP-binding</keyword>
<gene>
    <name evidence="8" type="ORF">PENANT_c003G08689</name>
</gene>
<evidence type="ECO:0000256" key="2">
    <source>
        <dbReference type="ARBA" id="ARBA00023015"/>
    </source>
</evidence>
<dbReference type="FunFam" id="3.40.50.300:FF:001856">
    <property type="entry name" value="RAS small monomeric GTPase, putative"/>
    <property type="match status" value="1"/>
</dbReference>
<dbReference type="PROSITE" id="PS51419">
    <property type="entry name" value="RAB"/>
    <property type="match status" value="1"/>
</dbReference>
<evidence type="ECO:0000313" key="9">
    <source>
        <dbReference type="Proteomes" id="UP000191672"/>
    </source>
</evidence>
<dbReference type="GO" id="GO:0003677">
    <property type="term" value="F:DNA binding"/>
    <property type="evidence" value="ECO:0007669"/>
    <property type="project" value="UniProtKB-KW"/>
</dbReference>
<dbReference type="PROSITE" id="PS51421">
    <property type="entry name" value="RAS"/>
    <property type="match status" value="1"/>
</dbReference>
<dbReference type="GO" id="GO:0007165">
    <property type="term" value="P:signal transduction"/>
    <property type="evidence" value="ECO:0007669"/>
    <property type="project" value="InterPro"/>
</dbReference>
<dbReference type="SMART" id="SM00174">
    <property type="entry name" value="RHO"/>
    <property type="match status" value="1"/>
</dbReference>
<name>A0A1V6QHQ4_9EURO</name>
<accession>A0A1V6QHQ4</accession>
<keyword evidence="1" id="KW-0547">Nucleotide-binding</keyword>
<keyword evidence="3" id="KW-0238">DNA-binding</keyword>